<accession>A0A388LHT0</accession>
<name>A0A388LHT0_CHABU</name>
<dbReference type="AlphaFoldDB" id="A0A388LHT0"/>
<evidence type="ECO:0000313" key="2">
    <source>
        <dbReference type="Proteomes" id="UP000265515"/>
    </source>
</evidence>
<dbReference type="Proteomes" id="UP000265515">
    <property type="component" value="Unassembled WGS sequence"/>
</dbReference>
<gene>
    <name evidence="1" type="ORF">CBR_g33985</name>
</gene>
<dbReference type="Gramene" id="GBG81805">
    <property type="protein sequence ID" value="GBG81805"/>
    <property type="gene ID" value="CBR_g33985"/>
</dbReference>
<comment type="caution">
    <text evidence="1">The sequence shown here is derived from an EMBL/GenBank/DDBJ whole genome shotgun (WGS) entry which is preliminary data.</text>
</comment>
<organism evidence="1 2">
    <name type="scientific">Chara braunii</name>
    <name type="common">Braun's stonewort</name>
    <dbReference type="NCBI Taxonomy" id="69332"/>
    <lineage>
        <taxon>Eukaryota</taxon>
        <taxon>Viridiplantae</taxon>
        <taxon>Streptophyta</taxon>
        <taxon>Charophyceae</taxon>
        <taxon>Charales</taxon>
        <taxon>Characeae</taxon>
        <taxon>Chara</taxon>
    </lineage>
</organism>
<keyword evidence="2" id="KW-1185">Reference proteome</keyword>
<evidence type="ECO:0000313" key="1">
    <source>
        <dbReference type="EMBL" id="GBG81805.1"/>
    </source>
</evidence>
<reference evidence="1 2" key="1">
    <citation type="journal article" date="2018" name="Cell">
        <title>The Chara Genome: Secondary Complexity and Implications for Plant Terrestrialization.</title>
        <authorList>
            <person name="Nishiyama T."/>
            <person name="Sakayama H."/>
            <person name="Vries J.D."/>
            <person name="Buschmann H."/>
            <person name="Saint-Marcoux D."/>
            <person name="Ullrich K.K."/>
            <person name="Haas F.B."/>
            <person name="Vanderstraeten L."/>
            <person name="Becker D."/>
            <person name="Lang D."/>
            <person name="Vosolsobe S."/>
            <person name="Rombauts S."/>
            <person name="Wilhelmsson P.K.I."/>
            <person name="Janitza P."/>
            <person name="Kern R."/>
            <person name="Heyl A."/>
            <person name="Rumpler F."/>
            <person name="Villalobos L.I.A.C."/>
            <person name="Clay J.M."/>
            <person name="Skokan R."/>
            <person name="Toyoda A."/>
            <person name="Suzuki Y."/>
            <person name="Kagoshima H."/>
            <person name="Schijlen E."/>
            <person name="Tajeshwar N."/>
            <person name="Catarino B."/>
            <person name="Hetherington A.J."/>
            <person name="Saltykova A."/>
            <person name="Bonnot C."/>
            <person name="Breuninger H."/>
            <person name="Symeonidi A."/>
            <person name="Radhakrishnan G.V."/>
            <person name="Van Nieuwerburgh F."/>
            <person name="Deforce D."/>
            <person name="Chang C."/>
            <person name="Karol K.G."/>
            <person name="Hedrich R."/>
            <person name="Ulvskov P."/>
            <person name="Glockner G."/>
            <person name="Delwiche C.F."/>
            <person name="Petrasek J."/>
            <person name="Van de Peer Y."/>
            <person name="Friml J."/>
            <person name="Beilby M."/>
            <person name="Dolan L."/>
            <person name="Kohara Y."/>
            <person name="Sugano S."/>
            <person name="Fujiyama A."/>
            <person name="Delaux P.-M."/>
            <person name="Quint M."/>
            <person name="TheiBen G."/>
            <person name="Hagemann M."/>
            <person name="Harholt J."/>
            <person name="Dunand C."/>
            <person name="Zachgo S."/>
            <person name="Langdale J."/>
            <person name="Maumus F."/>
            <person name="Straeten D.V.D."/>
            <person name="Gould S.B."/>
            <person name="Rensing S.A."/>
        </authorList>
    </citation>
    <scope>NUCLEOTIDE SEQUENCE [LARGE SCALE GENOMIC DNA]</scope>
    <source>
        <strain evidence="1 2">S276</strain>
    </source>
</reference>
<protein>
    <submittedName>
        <fullName evidence="1">Uncharacterized protein</fullName>
    </submittedName>
</protein>
<sequence>MWIDQKLAAFVALKVSPSSYFDGRIQYDAETIRGREGWGWDKRRRLRSIRCRDDPRKVRASNDPLVKNIGGQIDGMWC</sequence>
<dbReference type="EMBL" id="BFEA01000387">
    <property type="protein sequence ID" value="GBG81805.1"/>
    <property type="molecule type" value="Genomic_DNA"/>
</dbReference>
<proteinExistence type="predicted"/>